<name>A0A6J5DAY6_9BURK</name>
<accession>A0A6J5DAY6</accession>
<dbReference type="EMBL" id="CADIKG010000002">
    <property type="protein sequence ID" value="CAB3750085.1"/>
    <property type="molecule type" value="Genomic_DNA"/>
</dbReference>
<evidence type="ECO:0000313" key="3">
    <source>
        <dbReference type="EMBL" id="CAB3750085.1"/>
    </source>
</evidence>
<keyword evidence="2" id="KW-0812">Transmembrane</keyword>
<evidence type="ECO:0000256" key="1">
    <source>
        <dbReference type="SAM" id="MobiDB-lite"/>
    </source>
</evidence>
<reference evidence="3 4" key="1">
    <citation type="submission" date="2020-04" db="EMBL/GenBank/DDBJ databases">
        <authorList>
            <person name="De Canck E."/>
        </authorList>
    </citation>
    <scope>NUCLEOTIDE SEQUENCE [LARGE SCALE GENOMIC DNA]</scope>
    <source>
        <strain evidence="3 4">LMG 29660</strain>
    </source>
</reference>
<feature type="compositionally biased region" description="Polar residues" evidence="1">
    <location>
        <begin position="46"/>
        <end position="55"/>
    </location>
</feature>
<evidence type="ECO:0000313" key="4">
    <source>
        <dbReference type="Proteomes" id="UP000494135"/>
    </source>
</evidence>
<evidence type="ECO:0000256" key="2">
    <source>
        <dbReference type="SAM" id="Phobius"/>
    </source>
</evidence>
<feature type="region of interest" description="Disordered" evidence="1">
    <location>
        <begin position="33"/>
        <end position="55"/>
    </location>
</feature>
<gene>
    <name evidence="3" type="ORF">LMG29660_01140</name>
</gene>
<keyword evidence="2" id="KW-0472">Membrane</keyword>
<sequence length="55" mass="6050">MGIRKTERNDQHYAFLLLLCVCHSAITLTFRPEGGAAPGPVDPACSTEQESVVYR</sequence>
<dbReference type="AlphaFoldDB" id="A0A6J5DAY6"/>
<proteinExistence type="predicted"/>
<dbReference type="Proteomes" id="UP000494135">
    <property type="component" value="Unassembled WGS sequence"/>
</dbReference>
<keyword evidence="2" id="KW-1133">Transmembrane helix</keyword>
<feature type="transmembrane region" description="Helical" evidence="2">
    <location>
        <begin position="12"/>
        <end position="30"/>
    </location>
</feature>
<dbReference type="RefSeq" id="WP_165765640.1">
    <property type="nucleotide sequence ID" value="NZ_CADIKG010000002.1"/>
</dbReference>
<protein>
    <submittedName>
        <fullName evidence="3">Uncharacterized protein</fullName>
    </submittedName>
</protein>
<organism evidence="3 4">
    <name type="scientific">Burkholderia puraquae</name>
    <dbReference type="NCBI Taxonomy" id="1904757"/>
    <lineage>
        <taxon>Bacteria</taxon>
        <taxon>Pseudomonadati</taxon>
        <taxon>Pseudomonadota</taxon>
        <taxon>Betaproteobacteria</taxon>
        <taxon>Burkholderiales</taxon>
        <taxon>Burkholderiaceae</taxon>
        <taxon>Burkholderia</taxon>
        <taxon>Burkholderia cepacia complex</taxon>
    </lineage>
</organism>